<accession>A0ABS9CSH6</accession>
<keyword evidence="3" id="KW-1185">Reference proteome</keyword>
<keyword evidence="1" id="KW-1133">Transmembrane helix</keyword>
<name>A0ABS9CSH6_9RHOB</name>
<evidence type="ECO:0000313" key="3">
    <source>
        <dbReference type="Proteomes" id="UP001200557"/>
    </source>
</evidence>
<dbReference type="Proteomes" id="UP001200557">
    <property type="component" value="Unassembled WGS sequence"/>
</dbReference>
<feature type="transmembrane region" description="Helical" evidence="1">
    <location>
        <begin position="80"/>
        <end position="101"/>
    </location>
</feature>
<gene>
    <name evidence="2" type="ORF">L0664_03830</name>
</gene>
<organism evidence="2 3">
    <name type="scientific">Octadecabacter dasysiphoniae</name>
    <dbReference type="NCBI Taxonomy" id="2909341"/>
    <lineage>
        <taxon>Bacteria</taxon>
        <taxon>Pseudomonadati</taxon>
        <taxon>Pseudomonadota</taxon>
        <taxon>Alphaproteobacteria</taxon>
        <taxon>Rhodobacterales</taxon>
        <taxon>Roseobacteraceae</taxon>
        <taxon>Octadecabacter</taxon>
    </lineage>
</organism>
<dbReference type="EMBL" id="JAKGAQ010000001">
    <property type="protein sequence ID" value="MCF2870186.1"/>
    <property type="molecule type" value="Genomic_DNA"/>
</dbReference>
<evidence type="ECO:0000313" key="2">
    <source>
        <dbReference type="EMBL" id="MCF2870186.1"/>
    </source>
</evidence>
<feature type="transmembrane region" description="Helical" evidence="1">
    <location>
        <begin position="107"/>
        <end position="127"/>
    </location>
</feature>
<evidence type="ECO:0008006" key="4">
    <source>
        <dbReference type="Google" id="ProtNLM"/>
    </source>
</evidence>
<proteinExistence type="predicted"/>
<protein>
    <recommendedName>
        <fullName evidence="4">DUF423 domain-containing protein</fullName>
    </recommendedName>
</protein>
<sequence length="128" mass="14123">MFDTIQNTWLFAAGSAAALTALIHTFVGGPEVAGPLLRAKDIPNTPKYVNYYCWHLVTITLFAMAIGLIWASVDQTQTGLAWMWTIIAVLFMAWSIALVVWKRQNPFFMPQWAFFAVVSGLAVAGLLG</sequence>
<keyword evidence="1" id="KW-0472">Membrane</keyword>
<dbReference type="RefSeq" id="WP_235224298.1">
    <property type="nucleotide sequence ID" value="NZ_JAKGAQ010000001.1"/>
</dbReference>
<reference evidence="2 3" key="1">
    <citation type="submission" date="2022-01" db="EMBL/GenBank/DDBJ databases">
        <title>Octadecabacter sp. nov., isolated from a marine alga.</title>
        <authorList>
            <person name="Jin M.S."/>
            <person name="Kim H.M."/>
            <person name="Han D.M."/>
            <person name="Jung J.J."/>
            <person name="Jeon C.O."/>
        </authorList>
    </citation>
    <scope>NUCLEOTIDE SEQUENCE [LARGE SCALE GENOMIC DNA]</scope>
    <source>
        <strain evidence="2 3">G9-8</strain>
    </source>
</reference>
<feature type="transmembrane region" description="Helical" evidence="1">
    <location>
        <begin position="49"/>
        <end position="73"/>
    </location>
</feature>
<keyword evidence="1" id="KW-0812">Transmembrane</keyword>
<comment type="caution">
    <text evidence="2">The sequence shown here is derived from an EMBL/GenBank/DDBJ whole genome shotgun (WGS) entry which is preliminary data.</text>
</comment>
<evidence type="ECO:0000256" key="1">
    <source>
        <dbReference type="SAM" id="Phobius"/>
    </source>
</evidence>